<dbReference type="GO" id="GO:0042781">
    <property type="term" value="F:3'-tRNA processing endoribonuclease activity"/>
    <property type="evidence" value="ECO:0007669"/>
    <property type="project" value="TreeGrafter"/>
</dbReference>
<name>A0A1G7HYJ9_9PROT</name>
<feature type="compositionally biased region" description="Gly residues" evidence="9">
    <location>
        <begin position="138"/>
        <end position="147"/>
    </location>
</feature>
<evidence type="ECO:0000256" key="9">
    <source>
        <dbReference type="SAM" id="MobiDB-lite"/>
    </source>
</evidence>
<keyword evidence="6 7" id="KW-0694">RNA-binding</keyword>
<dbReference type="EMBL" id="FNAP01000027">
    <property type="protein sequence ID" value="SDF05552.1"/>
    <property type="molecule type" value="Genomic_DNA"/>
</dbReference>
<comment type="similarity">
    <text evidence="7">Belongs to the RnpA family.</text>
</comment>
<dbReference type="AlphaFoldDB" id="A0A1G7HYJ9"/>
<proteinExistence type="inferred from homology"/>
<organism evidence="10 11">
    <name type="scientific">Rhodospira trueperi</name>
    <dbReference type="NCBI Taxonomy" id="69960"/>
    <lineage>
        <taxon>Bacteria</taxon>
        <taxon>Pseudomonadati</taxon>
        <taxon>Pseudomonadota</taxon>
        <taxon>Alphaproteobacteria</taxon>
        <taxon>Rhodospirillales</taxon>
        <taxon>Rhodospirillaceae</taxon>
        <taxon>Rhodospira</taxon>
    </lineage>
</organism>
<comment type="function">
    <text evidence="1 7">RNaseP catalyzes the removal of the 5'-leader sequence from pre-tRNA to produce the mature 5'-terminus. It can also cleave other RNA substrates such as 4.5S RNA. The protein component plays an auxiliary but essential role in vivo by binding to the 5'-leader sequence and broadening the substrate specificity of the ribozyme.</text>
</comment>
<dbReference type="GO" id="GO:0004526">
    <property type="term" value="F:ribonuclease P activity"/>
    <property type="evidence" value="ECO:0007669"/>
    <property type="project" value="UniProtKB-UniRule"/>
</dbReference>
<dbReference type="InterPro" id="IPR020568">
    <property type="entry name" value="Ribosomal_Su5_D2-typ_SF"/>
</dbReference>
<reference evidence="10 11" key="1">
    <citation type="submission" date="2016-10" db="EMBL/GenBank/DDBJ databases">
        <authorList>
            <person name="de Groot N.N."/>
        </authorList>
    </citation>
    <scope>NUCLEOTIDE SEQUENCE [LARGE SCALE GENOMIC DNA]</scope>
    <source>
        <strain evidence="10 11">ATCC 700224</strain>
    </source>
</reference>
<keyword evidence="11" id="KW-1185">Reference proteome</keyword>
<dbReference type="RefSeq" id="WP_092788092.1">
    <property type="nucleotide sequence ID" value="NZ_FNAP01000027.1"/>
</dbReference>
<keyword evidence="5 7" id="KW-0378">Hydrolase</keyword>
<dbReference type="InterPro" id="IPR000100">
    <property type="entry name" value="RNase_P"/>
</dbReference>
<dbReference type="Pfam" id="PF00825">
    <property type="entry name" value="Ribonuclease_P"/>
    <property type="match status" value="1"/>
</dbReference>
<dbReference type="InterPro" id="IPR020539">
    <property type="entry name" value="RNase_P_CS"/>
</dbReference>
<dbReference type="Proteomes" id="UP000199412">
    <property type="component" value="Unassembled WGS sequence"/>
</dbReference>
<dbReference type="GO" id="GO:0001682">
    <property type="term" value="P:tRNA 5'-leader removal"/>
    <property type="evidence" value="ECO:0007669"/>
    <property type="project" value="UniProtKB-UniRule"/>
</dbReference>
<sequence>MSAPQSQDVPAAGLDRRPVVRLKRRGDFLRVAGARTKWVTPGFILQAAPNPATRGAPANADAATLPAPRLGFTVSRKVGKAVIRNRARRRLRAAADEVFPTVARPGWDYVLIGRRDTKDLDFARLLADMHTALDRLASGGGRGGRGGGGRRHGTRRPSS</sequence>
<dbReference type="SUPFAM" id="SSF54211">
    <property type="entry name" value="Ribosomal protein S5 domain 2-like"/>
    <property type="match status" value="1"/>
</dbReference>
<keyword evidence="4 7" id="KW-0255">Endonuclease</keyword>
<evidence type="ECO:0000256" key="4">
    <source>
        <dbReference type="ARBA" id="ARBA00022759"/>
    </source>
</evidence>
<dbReference type="HAMAP" id="MF_00227">
    <property type="entry name" value="RNase_P"/>
    <property type="match status" value="1"/>
</dbReference>
<comment type="subunit">
    <text evidence="7">Consists of a catalytic RNA component (M1 or rnpB) and a protein subunit.</text>
</comment>
<feature type="compositionally biased region" description="Basic residues" evidence="9">
    <location>
        <begin position="148"/>
        <end position="159"/>
    </location>
</feature>
<evidence type="ECO:0000256" key="8">
    <source>
        <dbReference type="NCBIfam" id="TIGR00188"/>
    </source>
</evidence>
<evidence type="ECO:0000256" key="5">
    <source>
        <dbReference type="ARBA" id="ARBA00022801"/>
    </source>
</evidence>
<comment type="catalytic activity">
    <reaction evidence="7">
        <text>Endonucleolytic cleavage of RNA, removing 5'-extranucleotides from tRNA precursor.</text>
        <dbReference type="EC" id="3.1.26.5"/>
    </reaction>
</comment>
<dbReference type="PANTHER" id="PTHR33992">
    <property type="entry name" value="RIBONUCLEASE P PROTEIN COMPONENT"/>
    <property type="match status" value="1"/>
</dbReference>
<dbReference type="Gene3D" id="3.30.230.10">
    <property type="match status" value="1"/>
</dbReference>
<dbReference type="NCBIfam" id="TIGR00188">
    <property type="entry name" value="rnpA"/>
    <property type="match status" value="1"/>
</dbReference>
<dbReference type="GO" id="GO:0000049">
    <property type="term" value="F:tRNA binding"/>
    <property type="evidence" value="ECO:0007669"/>
    <property type="project" value="UniProtKB-UniRule"/>
</dbReference>
<dbReference type="GO" id="GO:0030677">
    <property type="term" value="C:ribonuclease P complex"/>
    <property type="evidence" value="ECO:0007669"/>
    <property type="project" value="TreeGrafter"/>
</dbReference>
<dbReference type="EC" id="3.1.26.5" evidence="7 8"/>
<evidence type="ECO:0000256" key="7">
    <source>
        <dbReference type="HAMAP-Rule" id="MF_00227"/>
    </source>
</evidence>
<gene>
    <name evidence="7" type="primary">rnpA</name>
    <name evidence="10" type="ORF">SAMN05421720_1277</name>
</gene>
<dbReference type="OrthoDB" id="9810867at2"/>
<accession>A0A1G7HYJ9</accession>
<evidence type="ECO:0000256" key="6">
    <source>
        <dbReference type="ARBA" id="ARBA00022884"/>
    </source>
</evidence>
<keyword evidence="3 7" id="KW-0540">Nuclease</keyword>
<feature type="region of interest" description="Disordered" evidence="9">
    <location>
        <begin position="136"/>
        <end position="159"/>
    </location>
</feature>
<evidence type="ECO:0000256" key="3">
    <source>
        <dbReference type="ARBA" id="ARBA00022722"/>
    </source>
</evidence>
<dbReference type="PROSITE" id="PS00648">
    <property type="entry name" value="RIBONUCLEASE_P"/>
    <property type="match status" value="1"/>
</dbReference>
<protein>
    <recommendedName>
        <fullName evidence="7 8">Ribonuclease P protein component</fullName>
        <shortName evidence="7">RNase P protein</shortName>
        <shortName evidence="7">RNaseP protein</shortName>
        <ecNumber evidence="7 8">3.1.26.5</ecNumber>
    </recommendedName>
    <alternativeName>
        <fullName evidence="7">Protein C5</fullName>
    </alternativeName>
</protein>
<evidence type="ECO:0000256" key="1">
    <source>
        <dbReference type="ARBA" id="ARBA00002663"/>
    </source>
</evidence>
<dbReference type="PANTHER" id="PTHR33992:SF1">
    <property type="entry name" value="RIBONUCLEASE P PROTEIN COMPONENT"/>
    <property type="match status" value="1"/>
</dbReference>
<evidence type="ECO:0000313" key="10">
    <source>
        <dbReference type="EMBL" id="SDF05552.1"/>
    </source>
</evidence>
<keyword evidence="2 7" id="KW-0819">tRNA processing</keyword>
<dbReference type="InterPro" id="IPR014721">
    <property type="entry name" value="Ribsml_uS5_D2-typ_fold_subgr"/>
</dbReference>
<dbReference type="STRING" id="69960.SAMN05421720_1277"/>
<evidence type="ECO:0000313" key="11">
    <source>
        <dbReference type="Proteomes" id="UP000199412"/>
    </source>
</evidence>
<evidence type="ECO:0000256" key="2">
    <source>
        <dbReference type="ARBA" id="ARBA00022694"/>
    </source>
</evidence>